<dbReference type="GO" id="GO:0003677">
    <property type="term" value="F:DNA binding"/>
    <property type="evidence" value="ECO:0007669"/>
    <property type="project" value="UniProtKB-KW"/>
</dbReference>
<dbReference type="Pfam" id="PF01381">
    <property type="entry name" value="HTH_3"/>
    <property type="match status" value="1"/>
</dbReference>
<evidence type="ECO:0000313" key="3">
    <source>
        <dbReference type="EMBL" id="SKC10784.1"/>
    </source>
</evidence>
<keyword evidence="4" id="KW-1185">Reference proteome</keyword>
<dbReference type="STRING" id="889453.SAMN03080601_01926"/>
<evidence type="ECO:0000259" key="2">
    <source>
        <dbReference type="PROSITE" id="PS50943"/>
    </source>
</evidence>
<gene>
    <name evidence="3" type="ORF">SAMN03080601_01926</name>
</gene>
<reference evidence="3 4" key="1">
    <citation type="submission" date="2017-02" db="EMBL/GenBank/DDBJ databases">
        <authorList>
            <person name="Peterson S.W."/>
        </authorList>
    </citation>
    <scope>NUCLEOTIDE SEQUENCE [LARGE SCALE GENOMIC DNA]</scope>
    <source>
        <strain evidence="3 4">DSM 24412</strain>
    </source>
</reference>
<dbReference type="InterPro" id="IPR013430">
    <property type="entry name" value="Toxin_antidote_HigA"/>
</dbReference>
<keyword evidence="1" id="KW-0238">DNA-binding</keyword>
<dbReference type="RefSeq" id="WP_232468386.1">
    <property type="nucleotide sequence ID" value="NZ_CP021904.1"/>
</dbReference>
<dbReference type="CDD" id="cd00093">
    <property type="entry name" value="HTH_XRE"/>
    <property type="match status" value="1"/>
</dbReference>
<name>A0A1T5GQU7_9BACT</name>
<dbReference type="InterPro" id="IPR001387">
    <property type="entry name" value="Cro/C1-type_HTH"/>
</dbReference>
<organism evidence="3 4">
    <name type="scientific">Alkalitalea saponilacus</name>
    <dbReference type="NCBI Taxonomy" id="889453"/>
    <lineage>
        <taxon>Bacteria</taxon>
        <taxon>Pseudomonadati</taxon>
        <taxon>Bacteroidota</taxon>
        <taxon>Bacteroidia</taxon>
        <taxon>Marinilabiliales</taxon>
        <taxon>Marinilabiliaceae</taxon>
        <taxon>Alkalitalea</taxon>
    </lineage>
</organism>
<evidence type="ECO:0000313" key="4">
    <source>
        <dbReference type="Proteomes" id="UP000191055"/>
    </source>
</evidence>
<dbReference type="SUPFAM" id="SSF47413">
    <property type="entry name" value="lambda repressor-like DNA-binding domains"/>
    <property type="match status" value="1"/>
</dbReference>
<sequence length="105" mass="12126">MIGGLRMNKLANIHPGEILLEEFLRPLEITAYRLSKDTEIPQTRISQIIKGKRRITADTALRFSSYFGTTAKFWLGLQDDYDIEEERIDKQDILSKIKLNAPQAF</sequence>
<evidence type="ECO:0000256" key="1">
    <source>
        <dbReference type="ARBA" id="ARBA00023125"/>
    </source>
</evidence>
<accession>A0A1T5GQU7</accession>
<dbReference type="EMBL" id="FUYV01000010">
    <property type="protein sequence ID" value="SKC10784.1"/>
    <property type="molecule type" value="Genomic_DNA"/>
</dbReference>
<dbReference type="InterPro" id="IPR010982">
    <property type="entry name" value="Lambda_DNA-bd_dom_sf"/>
</dbReference>
<dbReference type="AlphaFoldDB" id="A0A1T5GQU7"/>
<protein>
    <submittedName>
        <fullName evidence="3">Addiction module antidote protein, HigA family</fullName>
    </submittedName>
</protein>
<feature type="domain" description="HTH cro/C1-type" evidence="2">
    <location>
        <begin position="34"/>
        <end position="74"/>
    </location>
</feature>
<dbReference type="SMART" id="SM00530">
    <property type="entry name" value="HTH_XRE"/>
    <property type="match status" value="1"/>
</dbReference>
<dbReference type="PANTHER" id="PTHR36924">
    <property type="entry name" value="ANTITOXIN HIGA-1"/>
    <property type="match status" value="1"/>
</dbReference>
<dbReference type="Gene3D" id="1.10.260.40">
    <property type="entry name" value="lambda repressor-like DNA-binding domains"/>
    <property type="match status" value="1"/>
</dbReference>
<proteinExistence type="predicted"/>
<dbReference type="PROSITE" id="PS50943">
    <property type="entry name" value="HTH_CROC1"/>
    <property type="match status" value="1"/>
</dbReference>
<dbReference type="NCBIfam" id="TIGR02607">
    <property type="entry name" value="antidote_HigA"/>
    <property type="match status" value="1"/>
</dbReference>
<dbReference type="Proteomes" id="UP000191055">
    <property type="component" value="Unassembled WGS sequence"/>
</dbReference>
<dbReference type="PANTHER" id="PTHR36924:SF1">
    <property type="entry name" value="ANTITOXIN HIGA-1"/>
    <property type="match status" value="1"/>
</dbReference>